<dbReference type="EMBL" id="CP062941">
    <property type="protein sequence ID" value="QOL51480.1"/>
    <property type="molecule type" value="Genomic_DNA"/>
</dbReference>
<sequence>MNSLETGGICPAPRCRARLAPTLAEREEISRAVVAGTSIRAIAFSLGPAPSTVSREIKHNDGLERYRAALADQHTWARGRRPKPCKLVVNQKLADIVAGTLKLENLDEVARLLNERPRKTRNCERPAPRFHACVASTD</sequence>
<dbReference type="GO" id="GO:0032196">
    <property type="term" value="P:transposition"/>
    <property type="evidence" value="ECO:0007669"/>
    <property type="project" value="TreeGrafter"/>
</dbReference>
<evidence type="ECO:0000313" key="3">
    <source>
        <dbReference type="Proteomes" id="UP000593875"/>
    </source>
</evidence>
<keyword evidence="3" id="KW-1185">Reference proteome</keyword>
<evidence type="ECO:0000313" key="2">
    <source>
        <dbReference type="EMBL" id="QOL51480.1"/>
    </source>
</evidence>
<dbReference type="Proteomes" id="UP000593875">
    <property type="component" value="Chromosome"/>
</dbReference>
<dbReference type="GO" id="GO:0005829">
    <property type="term" value="C:cytosol"/>
    <property type="evidence" value="ECO:0007669"/>
    <property type="project" value="TreeGrafter"/>
</dbReference>
<dbReference type="InterPro" id="IPR051917">
    <property type="entry name" value="Transposase-Integrase"/>
</dbReference>
<dbReference type="KEGG" id="mlir:LPB04_09620"/>
<dbReference type="GO" id="GO:0004803">
    <property type="term" value="F:transposase activity"/>
    <property type="evidence" value="ECO:0007669"/>
    <property type="project" value="TreeGrafter"/>
</dbReference>
<dbReference type="PANTHER" id="PTHR10948">
    <property type="entry name" value="TRANSPOSASE"/>
    <property type="match status" value="1"/>
</dbReference>
<feature type="domain" description="Transposase IS30-like HTH" evidence="1">
    <location>
        <begin position="22"/>
        <end position="60"/>
    </location>
</feature>
<accession>A0A7L9U9G5</accession>
<dbReference type="PANTHER" id="PTHR10948:SF23">
    <property type="entry name" value="TRANSPOSASE INSI FOR INSERTION SEQUENCE ELEMENT IS30A-RELATED"/>
    <property type="match status" value="1"/>
</dbReference>
<reference evidence="2 3" key="1">
    <citation type="submission" date="2020-10" db="EMBL/GenBank/DDBJ databases">
        <title>Genome sequencing of Massilia sp. LPB0304.</title>
        <authorList>
            <person name="Kim J."/>
        </authorList>
    </citation>
    <scope>NUCLEOTIDE SEQUENCE [LARGE SCALE GENOMIC DNA]</scope>
    <source>
        <strain evidence="2 3">LPB0304</strain>
    </source>
</reference>
<proteinExistence type="predicted"/>
<protein>
    <submittedName>
        <fullName evidence="2">Helix-turn-helix domain-containing protein</fullName>
    </submittedName>
</protein>
<gene>
    <name evidence="2" type="ORF">LPB04_09620</name>
</gene>
<dbReference type="AlphaFoldDB" id="A0A7L9U9G5"/>
<name>A0A7L9U9G5_9BURK</name>
<dbReference type="Pfam" id="PF13936">
    <property type="entry name" value="HTH_38"/>
    <property type="match status" value="1"/>
</dbReference>
<dbReference type="InterPro" id="IPR025246">
    <property type="entry name" value="IS30-like_HTH"/>
</dbReference>
<organism evidence="2 3">
    <name type="scientific">Massilia litorea</name>
    <dbReference type="NCBI Taxonomy" id="2769491"/>
    <lineage>
        <taxon>Bacteria</taxon>
        <taxon>Pseudomonadati</taxon>
        <taxon>Pseudomonadota</taxon>
        <taxon>Betaproteobacteria</taxon>
        <taxon>Burkholderiales</taxon>
        <taxon>Oxalobacteraceae</taxon>
        <taxon>Telluria group</taxon>
        <taxon>Massilia</taxon>
    </lineage>
</organism>
<evidence type="ECO:0000259" key="1">
    <source>
        <dbReference type="Pfam" id="PF13936"/>
    </source>
</evidence>